<feature type="region of interest" description="Disordered" evidence="1">
    <location>
        <begin position="115"/>
        <end position="137"/>
    </location>
</feature>
<protein>
    <recommendedName>
        <fullName evidence="4">DUF3703 domain-containing protein</fullName>
    </recommendedName>
</protein>
<accession>A0A250JBE5</accession>
<organism evidence="2 3">
    <name type="scientific">Cystobacter fuscus</name>
    <dbReference type="NCBI Taxonomy" id="43"/>
    <lineage>
        <taxon>Bacteria</taxon>
        <taxon>Pseudomonadati</taxon>
        <taxon>Myxococcota</taxon>
        <taxon>Myxococcia</taxon>
        <taxon>Myxococcales</taxon>
        <taxon>Cystobacterineae</taxon>
        <taxon>Archangiaceae</taxon>
        <taxon>Cystobacter</taxon>
    </lineage>
</organism>
<gene>
    <name evidence="2" type="ORF">CYFUS_006365</name>
</gene>
<dbReference type="Proteomes" id="UP000217257">
    <property type="component" value="Chromosome"/>
</dbReference>
<dbReference type="InterPro" id="IPR022172">
    <property type="entry name" value="DUF3703"/>
</dbReference>
<evidence type="ECO:0000313" key="2">
    <source>
        <dbReference type="EMBL" id="ATB40903.1"/>
    </source>
</evidence>
<evidence type="ECO:0008006" key="4">
    <source>
        <dbReference type="Google" id="ProtNLM"/>
    </source>
</evidence>
<reference evidence="2 3" key="1">
    <citation type="submission" date="2017-06" db="EMBL/GenBank/DDBJ databases">
        <title>Sequencing and comparative analysis of myxobacterial genomes.</title>
        <authorList>
            <person name="Rupp O."/>
            <person name="Goesmann A."/>
            <person name="Sogaard-Andersen L."/>
        </authorList>
    </citation>
    <scope>NUCLEOTIDE SEQUENCE [LARGE SCALE GENOMIC DNA]</scope>
    <source>
        <strain evidence="2 3">DSM 52655</strain>
    </source>
</reference>
<dbReference type="RefSeq" id="WP_095988699.1">
    <property type="nucleotide sequence ID" value="NZ_CP022098.1"/>
</dbReference>
<dbReference type="KEGG" id="cfus:CYFUS_006365"/>
<proteinExistence type="predicted"/>
<name>A0A250JBE5_9BACT</name>
<dbReference type="Pfam" id="PF12487">
    <property type="entry name" value="DUF3703"/>
    <property type="match status" value="1"/>
</dbReference>
<sequence length="137" mass="14642">MPMESKLRAAFEAELRQAAEAERDGGLARAWRHLERAHILSQAYAGPHVRVHGRMFAFGWRRGDVRELLGQLARILVAGPGSWLGRAPLGNTGGSNVGILTPMPIPEDLRVLLETSPDNTLPPGTGPTGGAPEPPAV</sequence>
<dbReference type="EMBL" id="CP022098">
    <property type="protein sequence ID" value="ATB40903.1"/>
    <property type="molecule type" value="Genomic_DNA"/>
</dbReference>
<dbReference type="AlphaFoldDB" id="A0A250JBE5"/>
<evidence type="ECO:0000313" key="3">
    <source>
        <dbReference type="Proteomes" id="UP000217257"/>
    </source>
</evidence>
<evidence type="ECO:0000256" key="1">
    <source>
        <dbReference type="SAM" id="MobiDB-lite"/>
    </source>
</evidence>